<organism evidence="2 3">
    <name type="scientific">Cannabis sativa</name>
    <name type="common">Hemp</name>
    <name type="synonym">Marijuana</name>
    <dbReference type="NCBI Taxonomy" id="3483"/>
    <lineage>
        <taxon>Eukaryota</taxon>
        <taxon>Viridiplantae</taxon>
        <taxon>Streptophyta</taxon>
        <taxon>Embryophyta</taxon>
        <taxon>Tracheophyta</taxon>
        <taxon>Spermatophyta</taxon>
        <taxon>Magnoliopsida</taxon>
        <taxon>eudicotyledons</taxon>
        <taxon>Gunneridae</taxon>
        <taxon>Pentapetalae</taxon>
        <taxon>rosids</taxon>
        <taxon>fabids</taxon>
        <taxon>Rosales</taxon>
        <taxon>Cannabaceae</taxon>
        <taxon>Cannabis</taxon>
    </lineage>
</organism>
<keyword evidence="1" id="KW-1133">Transmembrane helix</keyword>
<reference evidence="2" key="2">
    <citation type="submission" date="2021-03" db="UniProtKB">
        <authorList>
            <consortium name="EnsemblPlants"/>
        </authorList>
    </citation>
    <scope>IDENTIFICATION</scope>
</reference>
<proteinExistence type="predicted"/>
<accession>A0A803PPS7</accession>
<dbReference type="AlphaFoldDB" id="A0A803PPS7"/>
<keyword evidence="1" id="KW-0472">Membrane</keyword>
<dbReference type="EnsemblPlants" id="evm.model.05.276">
    <property type="protein sequence ID" value="cds.evm.model.05.276"/>
    <property type="gene ID" value="evm.TU.05.276"/>
</dbReference>
<name>A0A803PPS7_CANSA</name>
<evidence type="ECO:0000313" key="2">
    <source>
        <dbReference type="EnsemblPlants" id="cds.evm.model.05.276"/>
    </source>
</evidence>
<evidence type="ECO:0000256" key="1">
    <source>
        <dbReference type="SAM" id="Phobius"/>
    </source>
</evidence>
<feature type="transmembrane region" description="Helical" evidence="1">
    <location>
        <begin position="98"/>
        <end position="117"/>
    </location>
</feature>
<sequence length="135" mass="15211">MYLRSREMAGPKDWLKLNYDVRVGLSISCIVVVGRTIWGRWSGFVRLDWTLHMLFLVRQRPCCLAFETAKLNSHKFVIVETLGVSSTLSTASRRIGRLRTTLIFGLSSLIVLSIPLGKGNPRKLRPLSILATTPI</sequence>
<reference evidence="2" key="1">
    <citation type="submission" date="2018-11" db="EMBL/GenBank/DDBJ databases">
        <authorList>
            <person name="Grassa J C."/>
        </authorList>
    </citation>
    <scope>NUCLEOTIDE SEQUENCE [LARGE SCALE GENOMIC DNA]</scope>
</reference>
<dbReference type="Gramene" id="evm.model.05.276">
    <property type="protein sequence ID" value="cds.evm.model.05.276"/>
    <property type="gene ID" value="evm.TU.05.276"/>
</dbReference>
<keyword evidence="1" id="KW-0812">Transmembrane</keyword>
<dbReference type="EMBL" id="UZAU01000409">
    <property type="status" value="NOT_ANNOTATED_CDS"/>
    <property type="molecule type" value="Genomic_DNA"/>
</dbReference>
<evidence type="ECO:0000313" key="3">
    <source>
        <dbReference type="Proteomes" id="UP000596661"/>
    </source>
</evidence>
<protein>
    <submittedName>
        <fullName evidence="2">Uncharacterized protein</fullName>
    </submittedName>
</protein>
<dbReference type="Proteomes" id="UP000596661">
    <property type="component" value="Chromosome 5"/>
</dbReference>
<keyword evidence="3" id="KW-1185">Reference proteome</keyword>